<keyword evidence="2" id="KW-1185">Reference proteome</keyword>
<comment type="caution">
    <text evidence="1">The sequence shown here is derived from an EMBL/GenBank/DDBJ whole genome shotgun (WGS) entry which is preliminary data.</text>
</comment>
<organism evidence="1 2">
    <name type="scientific">Glycine soja</name>
    <name type="common">Wild soybean</name>
    <dbReference type="NCBI Taxonomy" id="3848"/>
    <lineage>
        <taxon>Eukaryota</taxon>
        <taxon>Viridiplantae</taxon>
        <taxon>Streptophyta</taxon>
        <taxon>Embryophyta</taxon>
        <taxon>Tracheophyta</taxon>
        <taxon>Spermatophyta</taxon>
        <taxon>Magnoliopsida</taxon>
        <taxon>eudicotyledons</taxon>
        <taxon>Gunneridae</taxon>
        <taxon>Pentapetalae</taxon>
        <taxon>rosids</taxon>
        <taxon>fabids</taxon>
        <taxon>Fabales</taxon>
        <taxon>Fabaceae</taxon>
        <taxon>Papilionoideae</taxon>
        <taxon>50 kb inversion clade</taxon>
        <taxon>NPAAA clade</taxon>
        <taxon>indigoferoid/millettioid clade</taxon>
        <taxon>Phaseoleae</taxon>
        <taxon>Glycine</taxon>
        <taxon>Glycine subgen. Soja</taxon>
    </lineage>
</organism>
<sequence>MTACSMMLRLVYGRTFIVEGNRFNKLKLQSWAIPKYSQQYFMISQKMSINKMIEEAILEAHQKGIKLLCLGLLNQGENLNIYGGLYVSKHPNLRVKVVDGSSLALAVVVLNGIPNRTTQVLLRGKLTKVTTK</sequence>
<accession>A0A445LA54</accession>
<protein>
    <submittedName>
        <fullName evidence="1">Protein ECERIFERUM 1</fullName>
    </submittedName>
</protein>
<evidence type="ECO:0000313" key="2">
    <source>
        <dbReference type="Proteomes" id="UP000289340"/>
    </source>
</evidence>
<dbReference type="Proteomes" id="UP000289340">
    <property type="component" value="Chromosome 3"/>
</dbReference>
<dbReference type="EMBL" id="QZWG01000003">
    <property type="protein sequence ID" value="RZC20161.1"/>
    <property type="molecule type" value="Genomic_DNA"/>
</dbReference>
<name>A0A445LA54_GLYSO</name>
<proteinExistence type="predicted"/>
<gene>
    <name evidence="1" type="ORF">D0Y65_006841</name>
</gene>
<reference evidence="1 2" key="1">
    <citation type="submission" date="2018-09" db="EMBL/GenBank/DDBJ databases">
        <title>A high-quality reference genome of wild soybean provides a powerful tool to mine soybean genomes.</title>
        <authorList>
            <person name="Xie M."/>
            <person name="Chung C.Y.L."/>
            <person name="Li M.-W."/>
            <person name="Wong F.-L."/>
            <person name="Chan T.-F."/>
            <person name="Lam H.-M."/>
        </authorList>
    </citation>
    <scope>NUCLEOTIDE SEQUENCE [LARGE SCALE GENOMIC DNA]</scope>
    <source>
        <strain evidence="2">cv. W05</strain>
        <tissue evidence="1">Hypocotyl of etiolated seedlings</tissue>
    </source>
</reference>
<evidence type="ECO:0000313" key="1">
    <source>
        <dbReference type="EMBL" id="RZC20161.1"/>
    </source>
</evidence>
<dbReference type="AlphaFoldDB" id="A0A445LA54"/>